<keyword evidence="1" id="KW-1133">Transmembrane helix</keyword>
<sequence length="288" mass="33670">MKKLSKKQKTILLIGIITLIVFGFRPILEHIEMTKVNVDNQTTSKNVRIYAQALTDIEIHGLKTYANYDENYRAKKGQIRLLFFKDGQLCRDQFKKQCFTKEQFRVLSTQTQDDQLLFKKYFDETESTSTIRFMDLNRDNVDDLLMVQGSQDNFDSINFYSAQENHVLWQISDFIHDDFYRPSMHVKILNQSEQPATIVVYQPEYSNKYFFYKSINKKYQVIQPTGEDWKSYWSGVSTLELAGRGVGFLFVLLSIFVLSVLTSIILLILGIKTIIKKLKVKDKKTISD</sequence>
<dbReference type="Proteomes" id="UP000033934">
    <property type="component" value="Unassembled WGS sequence"/>
</dbReference>
<evidence type="ECO:0000313" key="3">
    <source>
        <dbReference type="Proteomes" id="UP000033934"/>
    </source>
</evidence>
<protein>
    <submittedName>
        <fullName evidence="2">Uncharacterized protein</fullName>
    </submittedName>
</protein>
<gene>
    <name evidence="2" type="ORF">UT11_C0001G0001</name>
</gene>
<accession>A0A0G0PMY6</accession>
<dbReference type="EMBL" id="LBVO01000001">
    <property type="protein sequence ID" value="KKQ90636.1"/>
    <property type="molecule type" value="Genomic_DNA"/>
</dbReference>
<feature type="transmembrane region" description="Helical" evidence="1">
    <location>
        <begin position="12"/>
        <end position="28"/>
    </location>
</feature>
<evidence type="ECO:0000256" key="1">
    <source>
        <dbReference type="SAM" id="Phobius"/>
    </source>
</evidence>
<reference evidence="2 3" key="1">
    <citation type="journal article" date="2015" name="Nature">
        <title>rRNA introns, odd ribosomes, and small enigmatic genomes across a large radiation of phyla.</title>
        <authorList>
            <person name="Brown C.T."/>
            <person name="Hug L.A."/>
            <person name="Thomas B.C."/>
            <person name="Sharon I."/>
            <person name="Castelle C.J."/>
            <person name="Singh A."/>
            <person name="Wilkins M.J."/>
            <person name="Williams K.H."/>
            <person name="Banfield J.F."/>
        </authorList>
    </citation>
    <scope>NUCLEOTIDE SEQUENCE [LARGE SCALE GENOMIC DNA]</scope>
</reference>
<feature type="transmembrane region" description="Helical" evidence="1">
    <location>
        <begin position="246"/>
        <end position="271"/>
    </location>
</feature>
<dbReference type="AlphaFoldDB" id="A0A0G0PMY6"/>
<organism evidence="2 3">
    <name type="scientific">Berkelbacteria bacterium GW2011_GWA2_38_9</name>
    <dbReference type="NCBI Taxonomy" id="1618334"/>
    <lineage>
        <taxon>Bacteria</taxon>
        <taxon>Candidatus Berkelbacteria</taxon>
    </lineage>
</organism>
<proteinExistence type="predicted"/>
<keyword evidence="1" id="KW-0472">Membrane</keyword>
<comment type="caution">
    <text evidence="2">The sequence shown here is derived from an EMBL/GenBank/DDBJ whole genome shotgun (WGS) entry which is preliminary data.</text>
</comment>
<evidence type="ECO:0000313" key="2">
    <source>
        <dbReference type="EMBL" id="KKQ90636.1"/>
    </source>
</evidence>
<keyword evidence="1" id="KW-0812">Transmembrane</keyword>
<name>A0A0G0PMY6_9BACT</name>